<dbReference type="EMBL" id="PNXY01000026">
    <property type="protein sequence ID" value="PMS26006.1"/>
    <property type="molecule type" value="Genomic_DNA"/>
</dbReference>
<proteinExistence type="predicted"/>
<organism evidence="2 5">
    <name type="scientific">Paraburkholderia rhynchosiae</name>
    <dbReference type="NCBI Taxonomy" id="487049"/>
    <lineage>
        <taxon>Bacteria</taxon>
        <taxon>Pseudomonadati</taxon>
        <taxon>Pseudomonadota</taxon>
        <taxon>Betaproteobacteria</taxon>
        <taxon>Burkholderiales</taxon>
        <taxon>Burkholderiaceae</taxon>
        <taxon>Paraburkholderia</taxon>
    </lineage>
</organism>
<dbReference type="Gene3D" id="1.10.3230.20">
    <property type="entry name" value="P22 tail accessory factor (Gp4)"/>
    <property type="match status" value="1"/>
</dbReference>
<dbReference type="Proteomes" id="UP000494205">
    <property type="component" value="Unassembled WGS sequence"/>
</dbReference>
<dbReference type="EMBL" id="CADIJZ010000027">
    <property type="protein sequence ID" value="CAB3731109.1"/>
    <property type="molecule type" value="Genomic_DNA"/>
</dbReference>
<sequence>MTTSGTVSFTVTRDDIIIDALQNLGVIAEGETPNAYQLAIAARKLNMLVKQWQGAADFAPGLKVWSRKRADLVLDPTKSVYSLGPTSTDRWASNLTRTTITANCAAGATAIPIASTTGMTNGDHFGVLLQNGSIYWTTATFSGSTATIPSPGLPSPAIANGFVYDYTSLQIQPLQILTGSLVDRSNTKIPLTRLTLDTLEALPTNMDANTASDPLAFYYERQLGNGMLYLNTYPADLSKYLHFVFLSPIQDFNEPTDNPDYPQNWFLALSSGLSVICGPAFSRPVSQDLKDIATVALATARNQDPETSQLYFQPDGDPPFFGSDE</sequence>
<evidence type="ECO:0000313" key="5">
    <source>
        <dbReference type="Proteomes" id="UP000494205"/>
    </source>
</evidence>
<protein>
    <submittedName>
        <fullName evidence="2">Uncharacterized protein</fullName>
    </submittedName>
</protein>
<name>A0A2N7W9B8_9BURK</name>
<keyword evidence="4" id="KW-1185">Reference proteome</keyword>
<reference evidence="2 5" key="2">
    <citation type="submission" date="2020-04" db="EMBL/GenBank/DDBJ databases">
        <authorList>
            <person name="De Canck E."/>
        </authorList>
    </citation>
    <scope>NUCLEOTIDE SEQUENCE [LARGE SCALE GENOMIC DNA]</scope>
    <source>
        <strain evidence="2 5">LMG 27174</strain>
    </source>
</reference>
<dbReference type="AlphaFoldDB" id="A0A2N7W9B8"/>
<dbReference type="OrthoDB" id="9934310at2"/>
<gene>
    <name evidence="3" type="ORF">C0Z16_28135</name>
    <name evidence="2" type="ORF">LMG27174_05806</name>
</gene>
<dbReference type="RefSeq" id="WP_102635332.1">
    <property type="nucleotide sequence ID" value="NZ_CADIJZ010000027.1"/>
</dbReference>
<evidence type="ECO:0000313" key="4">
    <source>
        <dbReference type="Proteomes" id="UP000235659"/>
    </source>
</evidence>
<reference evidence="3 4" key="1">
    <citation type="submission" date="2018-01" db="EMBL/GenBank/DDBJ databases">
        <title>Whole genome analyses suggest that Burkholderia sensu lato contains two further novel genera in the rhizoxinica-symbiotica group Mycetohabitans gen. nov., and Trinickia gen. nov.: implications for the evolution of diazotrophy and nodulation in the Burkholderiaceae.</title>
        <authorList>
            <person name="Estrada-de los Santos P."/>
            <person name="Palmer M."/>
            <person name="Chavez-Ramirez B."/>
            <person name="Beukes C."/>
            <person name="Steenkamp E.T."/>
            <person name="Hirsch A.M."/>
            <person name="Manyaka P."/>
            <person name="Maluk M."/>
            <person name="Lafos M."/>
            <person name="Crook M."/>
            <person name="Gross E."/>
            <person name="Simon M.F."/>
            <person name="Bueno dos Reis Junior F."/>
            <person name="Poole P.S."/>
            <person name="Venter S.N."/>
            <person name="James E.K."/>
        </authorList>
    </citation>
    <scope>NUCLEOTIDE SEQUENCE [LARGE SCALE GENOMIC DNA]</scope>
    <source>
        <strain evidence="3 4">WSM 3937</strain>
    </source>
</reference>
<dbReference type="Proteomes" id="UP000235659">
    <property type="component" value="Unassembled WGS sequence"/>
</dbReference>
<evidence type="ECO:0000313" key="3">
    <source>
        <dbReference type="EMBL" id="PMS26006.1"/>
    </source>
</evidence>
<evidence type="ECO:0000256" key="1">
    <source>
        <dbReference type="SAM" id="MobiDB-lite"/>
    </source>
</evidence>
<accession>A0A2N7W9B8</accession>
<evidence type="ECO:0000313" key="2">
    <source>
        <dbReference type="EMBL" id="CAB3731109.1"/>
    </source>
</evidence>
<feature type="region of interest" description="Disordered" evidence="1">
    <location>
        <begin position="306"/>
        <end position="325"/>
    </location>
</feature>
<dbReference type="InterPro" id="IPR038258">
    <property type="entry name" value="Gp4_sf"/>
</dbReference>